<sequence length="113" mass="12372">MPTVQGAKLMPVAQGAREDEVVNLSNVPKEYHDLKEVFISVSTGASCGRLWKEPLYPMAFSGASMQVDYFPVSDCGGAASPGYCSPRFYRGGVCMVHLFMLPRAKQPKDSNEH</sequence>
<dbReference type="AlphaFoldDB" id="A0AA88PCV3"/>
<dbReference type="EMBL" id="JAUYZG010000020">
    <property type="protein sequence ID" value="KAK2876896.1"/>
    <property type="molecule type" value="Genomic_DNA"/>
</dbReference>
<gene>
    <name evidence="1" type="ORF">Q8A67_020992</name>
</gene>
<dbReference type="Proteomes" id="UP001187343">
    <property type="component" value="Unassembled WGS sequence"/>
</dbReference>
<keyword evidence="2" id="KW-1185">Reference proteome</keyword>
<proteinExistence type="predicted"/>
<name>A0AA88PCV3_9TELE</name>
<comment type="caution">
    <text evidence="1">The sequence shown here is derived from an EMBL/GenBank/DDBJ whole genome shotgun (WGS) entry which is preliminary data.</text>
</comment>
<protein>
    <submittedName>
        <fullName evidence="1">Uncharacterized protein</fullName>
    </submittedName>
</protein>
<organism evidence="1 2">
    <name type="scientific">Cirrhinus molitorella</name>
    <name type="common">mud carp</name>
    <dbReference type="NCBI Taxonomy" id="172907"/>
    <lineage>
        <taxon>Eukaryota</taxon>
        <taxon>Metazoa</taxon>
        <taxon>Chordata</taxon>
        <taxon>Craniata</taxon>
        <taxon>Vertebrata</taxon>
        <taxon>Euteleostomi</taxon>
        <taxon>Actinopterygii</taxon>
        <taxon>Neopterygii</taxon>
        <taxon>Teleostei</taxon>
        <taxon>Ostariophysi</taxon>
        <taxon>Cypriniformes</taxon>
        <taxon>Cyprinidae</taxon>
        <taxon>Labeoninae</taxon>
        <taxon>Labeonini</taxon>
        <taxon>Cirrhinus</taxon>
    </lineage>
</organism>
<reference evidence="1" key="1">
    <citation type="submission" date="2023-08" db="EMBL/GenBank/DDBJ databases">
        <title>Chromosome-level Genome Assembly of mud carp (Cirrhinus molitorella).</title>
        <authorList>
            <person name="Liu H."/>
        </authorList>
    </citation>
    <scope>NUCLEOTIDE SEQUENCE</scope>
    <source>
        <strain evidence="1">Prfri</strain>
        <tissue evidence="1">Muscle</tissue>
    </source>
</reference>
<evidence type="ECO:0000313" key="1">
    <source>
        <dbReference type="EMBL" id="KAK2876896.1"/>
    </source>
</evidence>
<accession>A0AA88PCV3</accession>
<evidence type="ECO:0000313" key="2">
    <source>
        <dbReference type="Proteomes" id="UP001187343"/>
    </source>
</evidence>